<evidence type="ECO:0000313" key="3">
    <source>
        <dbReference type="EMBL" id="SDI85033.1"/>
    </source>
</evidence>
<evidence type="ECO:0000256" key="1">
    <source>
        <dbReference type="SAM" id="MobiDB-lite"/>
    </source>
</evidence>
<feature type="domain" description="Thioredoxin-like fold" evidence="2">
    <location>
        <begin position="30"/>
        <end position="154"/>
    </location>
</feature>
<proteinExistence type="predicted"/>
<keyword evidence="4" id="KW-1185">Reference proteome</keyword>
<dbReference type="Pfam" id="PF13462">
    <property type="entry name" value="Thioredoxin_4"/>
    <property type="match status" value="1"/>
</dbReference>
<feature type="region of interest" description="Disordered" evidence="1">
    <location>
        <begin position="153"/>
        <end position="177"/>
    </location>
</feature>
<name>A0A1G8NXU1_9MICC</name>
<evidence type="ECO:0000313" key="4">
    <source>
        <dbReference type="Proteomes" id="UP000199258"/>
    </source>
</evidence>
<sequence length="177" mass="19563">MLIQYLDVEGPNSGPIYSYLRVLERDFGENLSFAVRHLPSTEDAWAAAAALEAASKQGRFLDFLAALEDNRSDPVAAGSRANTSIHQRQREIARDLGLDLARFDADVADPRTMQQVEADRTEAHRAGVERGSTFFLLDGKSRQVTSFDGFREQVADAVRPTPNGATRHPVGDDRPQH</sequence>
<reference evidence="3 4" key="1">
    <citation type="submission" date="2016-10" db="EMBL/GenBank/DDBJ databases">
        <authorList>
            <person name="de Groot N.N."/>
        </authorList>
    </citation>
    <scope>NUCLEOTIDE SEQUENCE [LARGE SCALE GENOMIC DNA]</scope>
    <source>
        <strain evidence="3 4">NP_1H</strain>
    </source>
</reference>
<dbReference type="Gene3D" id="3.40.30.10">
    <property type="entry name" value="Glutaredoxin"/>
    <property type="match status" value="1"/>
</dbReference>
<gene>
    <name evidence="3" type="ORF">SAMN04488693_12710</name>
</gene>
<organism evidence="3 4">
    <name type="scientific">Arthrobacter subterraneus</name>
    <dbReference type="NCBI Taxonomy" id="335973"/>
    <lineage>
        <taxon>Bacteria</taxon>
        <taxon>Bacillati</taxon>
        <taxon>Actinomycetota</taxon>
        <taxon>Actinomycetes</taxon>
        <taxon>Micrococcales</taxon>
        <taxon>Micrococcaceae</taxon>
        <taxon>Arthrobacter</taxon>
    </lineage>
</organism>
<evidence type="ECO:0000259" key="2">
    <source>
        <dbReference type="Pfam" id="PF13462"/>
    </source>
</evidence>
<dbReference type="AlphaFoldDB" id="A0A1G8NXU1"/>
<dbReference type="Proteomes" id="UP000199258">
    <property type="component" value="Unassembled WGS sequence"/>
</dbReference>
<dbReference type="EMBL" id="FNDT01000027">
    <property type="protein sequence ID" value="SDI85033.1"/>
    <property type="molecule type" value="Genomic_DNA"/>
</dbReference>
<protein>
    <submittedName>
        <fullName evidence="3">Thioredoxin</fullName>
    </submittedName>
</protein>
<dbReference type="STRING" id="335973.SAMN04488693_12710"/>
<dbReference type="InterPro" id="IPR012336">
    <property type="entry name" value="Thioredoxin-like_fold"/>
</dbReference>
<accession>A0A1G8NXU1</accession>
<dbReference type="SUPFAM" id="SSF52833">
    <property type="entry name" value="Thioredoxin-like"/>
    <property type="match status" value="1"/>
</dbReference>
<dbReference type="InterPro" id="IPR036249">
    <property type="entry name" value="Thioredoxin-like_sf"/>
</dbReference>